<dbReference type="AlphaFoldDB" id="A0A369UNY1"/>
<dbReference type="PANTHER" id="PTHR11228:SF7">
    <property type="entry name" value="PQQA PEPTIDE CYCLASE"/>
    <property type="match status" value="1"/>
</dbReference>
<dbReference type="SFLD" id="SFLDG01386">
    <property type="entry name" value="main_SPASM_domain-containing"/>
    <property type="match status" value="1"/>
</dbReference>
<evidence type="ECO:0000256" key="5">
    <source>
        <dbReference type="ARBA" id="ARBA00023014"/>
    </source>
</evidence>
<proteinExistence type="predicted"/>
<feature type="region of interest" description="Disordered" evidence="6">
    <location>
        <begin position="302"/>
        <end position="351"/>
    </location>
</feature>
<dbReference type="InterPro" id="IPR007197">
    <property type="entry name" value="rSAM"/>
</dbReference>
<evidence type="ECO:0000256" key="4">
    <source>
        <dbReference type="ARBA" id="ARBA00023004"/>
    </source>
</evidence>
<evidence type="ECO:0000256" key="1">
    <source>
        <dbReference type="ARBA" id="ARBA00001966"/>
    </source>
</evidence>
<dbReference type="InterPro" id="IPR050377">
    <property type="entry name" value="Radical_SAM_PqqE_MftC-like"/>
</dbReference>
<dbReference type="Gene3D" id="3.20.20.70">
    <property type="entry name" value="Aldolase class I"/>
    <property type="match status" value="1"/>
</dbReference>
<gene>
    <name evidence="8" type="ORF">DVJ77_08080</name>
</gene>
<name>A0A369UNY1_9GAMM</name>
<dbReference type="SUPFAM" id="SSF102114">
    <property type="entry name" value="Radical SAM enzymes"/>
    <property type="match status" value="1"/>
</dbReference>
<dbReference type="GO" id="GO:0003824">
    <property type="term" value="F:catalytic activity"/>
    <property type="evidence" value="ECO:0007669"/>
    <property type="project" value="InterPro"/>
</dbReference>
<keyword evidence="5" id="KW-0411">Iron-sulfur</keyword>
<dbReference type="PANTHER" id="PTHR11228">
    <property type="entry name" value="RADICAL SAM DOMAIN PROTEIN"/>
    <property type="match status" value="1"/>
</dbReference>
<comment type="cofactor">
    <cofactor evidence="1">
        <name>[4Fe-4S] cluster</name>
        <dbReference type="ChEBI" id="CHEBI:49883"/>
    </cofactor>
</comment>
<dbReference type="OrthoDB" id="9763993at2"/>
<dbReference type="GO" id="GO:0046872">
    <property type="term" value="F:metal ion binding"/>
    <property type="evidence" value="ECO:0007669"/>
    <property type="project" value="UniProtKB-KW"/>
</dbReference>
<dbReference type="InterPro" id="IPR023885">
    <property type="entry name" value="4Fe4S-binding_SPASM_dom"/>
</dbReference>
<accession>A0A369UNY1</accession>
<keyword evidence="9" id="KW-1185">Reference proteome</keyword>
<dbReference type="EMBL" id="QQAH01000006">
    <property type="protein sequence ID" value="RDD82356.1"/>
    <property type="molecule type" value="Genomic_DNA"/>
</dbReference>
<evidence type="ECO:0000313" key="9">
    <source>
        <dbReference type="Proteomes" id="UP000253782"/>
    </source>
</evidence>
<dbReference type="InterPro" id="IPR058240">
    <property type="entry name" value="rSAM_sf"/>
</dbReference>
<protein>
    <submittedName>
        <fullName evidence="8">Radical SAM protein</fullName>
    </submittedName>
</protein>
<keyword evidence="3" id="KW-0479">Metal-binding</keyword>
<organism evidence="8 9">
    <name type="scientific">Dyella tabacisoli</name>
    <dbReference type="NCBI Taxonomy" id="2282381"/>
    <lineage>
        <taxon>Bacteria</taxon>
        <taxon>Pseudomonadati</taxon>
        <taxon>Pseudomonadota</taxon>
        <taxon>Gammaproteobacteria</taxon>
        <taxon>Lysobacterales</taxon>
        <taxon>Rhodanobacteraceae</taxon>
        <taxon>Dyella</taxon>
    </lineage>
</organism>
<sequence>MLLPPATDLPQPTRQTCPFSTDVIAAQRRRAMQQAIDRREPLDFIWLELTGRCNLECVHCYADSGPQRPLSEGMKLDDWIDALDQAAALGCKKVQFIGGEPTLYPGLAQLIAHARKTGYEHVCVYTNGTHFTDHLKAVFLEHQVNLAFSVYGSSEAVHDRITQRKGSFVKTDRAVRWASEAGLPVRASIIEMHANAHDVGETERMLREAGVTSVYVDRVRGLGRGSQERPAQPALKELCGRCGDGKVCVSSNGEIYPCVFARFAALGEIKNNGLAEVFYGRPLHGFRNALIDAHGQATSLTTHASACGPEPGEPSTGCSPEQPAPPCTPERDPGRCGPEIPPPDCAPEKPSICTPEKAAFHPMSSTAKPF</sequence>
<evidence type="ECO:0000256" key="2">
    <source>
        <dbReference type="ARBA" id="ARBA00022691"/>
    </source>
</evidence>
<dbReference type="GO" id="GO:0051536">
    <property type="term" value="F:iron-sulfur cluster binding"/>
    <property type="evidence" value="ECO:0007669"/>
    <property type="project" value="UniProtKB-KW"/>
</dbReference>
<dbReference type="Pfam" id="PF04055">
    <property type="entry name" value="Radical_SAM"/>
    <property type="match status" value="1"/>
</dbReference>
<dbReference type="PROSITE" id="PS51918">
    <property type="entry name" value="RADICAL_SAM"/>
    <property type="match status" value="1"/>
</dbReference>
<dbReference type="InterPro" id="IPR013785">
    <property type="entry name" value="Aldolase_TIM"/>
</dbReference>
<comment type="caution">
    <text evidence="8">The sequence shown here is derived from an EMBL/GenBank/DDBJ whole genome shotgun (WGS) entry which is preliminary data.</text>
</comment>
<dbReference type="SFLD" id="SFLDS00029">
    <property type="entry name" value="Radical_SAM"/>
    <property type="match status" value="1"/>
</dbReference>
<evidence type="ECO:0000259" key="7">
    <source>
        <dbReference type="PROSITE" id="PS51918"/>
    </source>
</evidence>
<dbReference type="CDD" id="cd01335">
    <property type="entry name" value="Radical_SAM"/>
    <property type="match status" value="1"/>
</dbReference>
<evidence type="ECO:0000256" key="3">
    <source>
        <dbReference type="ARBA" id="ARBA00022723"/>
    </source>
</evidence>
<dbReference type="SFLD" id="SFLDG01067">
    <property type="entry name" value="SPASM/twitch_domain_containing"/>
    <property type="match status" value="1"/>
</dbReference>
<dbReference type="Pfam" id="PF13186">
    <property type="entry name" value="SPASM"/>
    <property type="match status" value="1"/>
</dbReference>
<keyword evidence="2" id="KW-0949">S-adenosyl-L-methionine</keyword>
<keyword evidence="4" id="KW-0408">Iron</keyword>
<dbReference type="Proteomes" id="UP000253782">
    <property type="component" value="Unassembled WGS sequence"/>
</dbReference>
<feature type="domain" description="Radical SAM core" evidence="7">
    <location>
        <begin position="39"/>
        <end position="254"/>
    </location>
</feature>
<reference evidence="8 9" key="1">
    <citation type="submission" date="2018-07" db="EMBL/GenBank/DDBJ databases">
        <title>Dyella tabacisoli L4-6T, whole genome shotgun sequence.</title>
        <authorList>
            <person name="Zhou X.-K."/>
            <person name="Li W.-J."/>
            <person name="Duan Y.-Q."/>
        </authorList>
    </citation>
    <scope>NUCLEOTIDE SEQUENCE [LARGE SCALE GENOMIC DNA]</scope>
    <source>
        <strain evidence="8 9">L4-6</strain>
    </source>
</reference>
<evidence type="ECO:0000256" key="6">
    <source>
        <dbReference type="SAM" id="MobiDB-lite"/>
    </source>
</evidence>
<evidence type="ECO:0000313" key="8">
    <source>
        <dbReference type="EMBL" id="RDD82356.1"/>
    </source>
</evidence>